<dbReference type="GO" id="GO:0006487">
    <property type="term" value="P:protein N-linked glycosylation"/>
    <property type="evidence" value="ECO:0007669"/>
    <property type="project" value="TreeGrafter"/>
</dbReference>
<evidence type="ECO:0000259" key="1">
    <source>
        <dbReference type="Pfam" id="PF04666"/>
    </source>
</evidence>
<dbReference type="InterPro" id="IPR006759">
    <property type="entry name" value="Glyco_transf_54"/>
</dbReference>
<keyword evidence="3" id="KW-1185">Reference proteome</keyword>
<reference evidence="2" key="1">
    <citation type="submission" date="2021-02" db="EMBL/GenBank/DDBJ databases">
        <authorList>
            <person name="Bekaert M."/>
        </authorList>
    </citation>
    <scope>NUCLEOTIDE SEQUENCE</scope>
    <source>
        <strain evidence="2">IoA-00</strain>
    </source>
</reference>
<proteinExistence type="predicted"/>
<gene>
    <name evidence="2" type="ORF">LSAA_14702</name>
</gene>
<sequence length="309" mass="36561">MKPYHHLFKNKLIIIILLYGVLTYIFLNYNCSSNLDIQGSGCKELSPQYHFKSSIPNKRRTIIGIPSSKRKNQTYLFQTLRTLFEDKDVLTNKYMFIVMLSTFDVAWKTSMVSNLQMDFSSQIHSGILQIISPEMHFYPQETLQAFRGEKRKDYLIWRSKQNMDYAYLYRYVYQKFNFKYFLQLEDDVIATSSYLSKMEPFIQKHEYLDEWIFMHFCRLGAIAKLFRKSDMPVLSEMFQSFYSSIPCDWIISLFSNGKSFGCALDTRFSTSKKDSICMWKLFPTINHSLFQHIGVESSLLGKKNSMIRI</sequence>
<organism evidence="2 3">
    <name type="scientific">Lepeophtheirus salmonis</name>
    <name type="common">Salmon louse</name>
    <name type="synonym">Caligus salmonis</name>
    <dbReference type="NCBI Taxonomy" id="72036"/>
    <lineage>
        <taxon>Eukaryota</taxon>
        <taxon>Metazoa</taxon>
        <taxon>Ecdysozoa</taxon>
        <taxon>Arthropoda</taxon>
        <taxon>Crustacea</taxon>
        <taxon>Multicrustacea</taxon>
        <taxon>Hexanauplia</taxon>
        <taxon>Copepoda</taxon>
        <taxon>Siphonostomatoida</taxon>
        <taxon>Caligidae</taxon>
        <taxon>Lepeophtheirus</taxon>
    </lineage>
</organism>
<dbReference type="InterPro" id="IPR057279">
    <property type="entry name" value="MGAT4"/>
</dbReference>
<accession>A0A7R8HDD6</accession>
<dbReference type="PANTHER" id="PTHR12062:SF33">
    <property type="entry name" value="ALPHA-1,6-MANNOSYL-GLYCOPROTEIN 4-BETA-N-ACETYLGLUCOSAMINYLTRANSFERASE-LIKE"/>
    <property type="match status" value="1"/>
</dbReference>
<keyword evidence="2" id="KW-0328">Glycosyltransferase</keyword>
<evidence type="ECO:0000313" key="2">
    <source>
        <dbReference type="EMBL" id="CAF3033286.1"/>
    </source>
</evidence>
<dbReference type="EMBL" id="HG994588">
    <property type="protein sequence ID" value="CAF3033286.1"/>
    <property type="molecule type" value="Genomic_DNA"/>
</dbReference>
<feature type="domain" description="MGAT4 conserved region" evidence="1">
    <location>
        <begin position="42"/>
        <end position="307"/>
    </location>
</feature>
<dbReference type="OrthoDB" id="2016523at2759"/>
<dbReference type="Proteomes" id="UP000675881">
    <property type="component" value="Chromosome 9"/>
</dbReference>
<dbReference type="EC" id="2.4.1.145" evidence="2"/>
<dbReference type="PANTHER" id="PTHR12062">
    <property type="entry name" value="N-ACETYLGLUCOSAMINYLTRANSFERASE VI"/>
    <property type="match status" value="1"/>
</dbReference>
<name>A0A7R8HDD6_LEPSM</name>
<dbReference type="Pfam" id="PF04666">
    <property type="entry name" value="MGAT4_cons"/>
    <property type="match status" value="1"/>
</dbReference>
<evidence type="ECO:0000313" key="3">
    <source>
        <dbReference type="Proteomes" id="UP000675881"/>
    </source>
</evidence>
<protein>
    <submittedName>
        <fullName evidence="2">MGAT4A_B</fullName>
        <ecNumber evidence="2">2.4.1.145</ecNumber>
    </submittedName>
</protein>
<dbReference type="AlphaFoldDB" id="A0A7R8HDD6"/>
<keyword evidence="2" id="KW-0808">Transferase</keyword>
<dbReference type="GO" id="GO:0008454">
    <property type="term" value="F:alpha-1,3-mannosylglycoprotein 4-beta-N-acetylglucosaminyltransferase activity"/>
    <property type="evidence" value="ECO:0007669"/>
    <property type="project" value="UniProtKB-EC"/>
</dbReference>